<name>A0A2H0RBV1_UNCKA</name>
<dbReference type="InterPro" id="IPR000836">
    <property type="entry name" value="PRTase_dom"/>
</dbReference>
<evidence type="ECO:0000313" key="3">
    <source>
        <dbReference type="Proteomes" id="UP000230214"/>
    </source>
</evidence>
<dbReference type="SUPFAM" id="SSF53271">
    <property type="entry name" value="PRTase-like"/>
    <property type="match status" value="1"/>
</dbReference>
<dbReference type="EMBL" id="PCXU01000008">
    <property type="protein sequence ID" value="PIR43846.1"/>
    <property type="molecule type" value="Genomic_DNA"/>
</dbReference>
<dbReference type="PANTHER" id="PTHR43218">
    <property type="entry name" value="PHOSPHORIBOSYLTRANSFERASE-RELATED"/>
    <property type="match status" value="1"/>
</dbReference>
<dbReference type="Pfam" id="PF00156">
    <property type="entry name" value="Pribosyltran"/>
    <property type="match status" value="1"/>
</dbReference>
<evidence type="ECO:0000259" key="1">
    <source>
        <dbReference type="Pfam" id="PF00156"/>
    </source>
</evidence>
<comment type="caution">
    <text evidence="2">The sequence shown here is derived from an EMBL/GenBank/DDBJ whole genome shotgun (WGS) entry which is preliminary data.</text>
</comment>
<dbReference type="PANTHER" id="PTHR43218:SF1">
    <property type="entry name" value="PHOSPHORIBOSYLTRANSFERASE"/>
    <property type="match status" value="1"/>
</dbReference>
<dbReference type="InterPro" id="IPR029057">
    <property type="entry name" value="PRTase-like"/>
</dbReference>
<dbReference type="Proteomes" id="UP000230214">
    <property type="component" value="Unassembled WGS sequence"/>
</dbReference>
<proteinExistence type="predicted"/>
<feature type="domain" description="Phosphoribosyltransferase" evidence="1">
    <location>
        <begin position="82"/>
        <end position="210"/>
    </location>
</feature>
<sequence>MTHKHNEGYNPFLEKVDIQEIGEKEEYKDFYPVYLSSGQGEEILELPIIQLDPDIENSIGIALFYSEQADLEIIERLNLMLCERLYKDGVTPDVVVGIPTLGLCLARGVAKNLHHKNYVPLSTSKKAWQNPKLRTDLLSSTSTRKSMYLDQSMLQRLQKDIGGETVVIVDDVINTASSMIAAIELVKLANPKADIHILVTMTEGHDWEQNLERVGFNWQSNLHSLGHIPVFTQTETGLWKPLPETL</sequence>
<organism evidence="2 3">
    <name type="scientific">candidate division WWE3 bacterium CG10_big_fil_rev_8_21_14_0_10_32_10</name>
    <dbReference type="NCBI Taxonomy" id="1975090"/>
    <lineage>
        <taxon>Bacteria</taxon>
        <taxon>Katanobacteria</taxon>
    </lineage>
</organism>
<gene>
    <name evidence="2" type="ORF">COV24_00600</name>
</gene>
<evidence type="ECO:0000313" key="2">
    <source>
        <dbReference type="EMBL" id="PIR43846.1"/>
    </source>
</evidence>
<dbReference type="CDD" id="cd06223">
    <property type="entry name" value="PRTases_typeI"/>
    <property type="match status" value="1"/>
</dbReference>
<dbReference type="Gene3D" id="3.40.50.2020">
    <property type="match status" value="1"/>
</dbReference>
<reference evidence="2 3" key="1">
    <citation type="submission" date="2017-09" db="EMBL/GenBank/DDBJ databases">
        <title>Depth-based differentiation of microbial function through sediment-hosted aquifers and enrichment of novel symbionts in the deep terrestrial subsurface.</title>
        <authorList>
            <person name="Probst A.J."/>
            <person name="Ladd B."/>
            <person name="Jarett J.K."/>
            <person name="Geller-Mcgrath D.E."/>
            <person name="Sieber C.M."/>
            <person name="Emerson J.B."/>
            <person name="Anantharaman K."/>
            <person name="Thomas B.C."/>
            <person name="Malmstrom R."/>
            <person name="Stieglmeier M."/>
            <person name="Klingl A."/>
            <person name="Woyke T."/>
            <person name="Ryan C.M."/>
            <person name="Banfield J.F."/>
        </authorList>
    </citation>
    <scope>NUCLEOTIDE SEQUENCE [LARGE SCALE GENOMIC DNA]</scope>
    <source>
        <strain evidence="2">CG10_big_fil_rev_8_21_14_0_10_32_10</strain>
    </source>
</reference>
<accession>A0A2H0RBV1</accession>
<protein>
    <recommendedName>
        <fullName evidence="1">Phosphoribosyltransferase domain-containing protein</fullName>
    </recommendedName>
</protein>
<dbReference type="AlphaFoldDB" id="A0A2H0RBV1"/>